<evidence type="ECO:0000313" key="2">
    <source>
        <dbReference type="EMBL" id="KAF5314194.1"/>
    </source>
</evidence>
<evidence type="ECO:0000256" key="1">
    <source>
        <dbReference type="SAM" id="Phobius"/>
    </source>
</evidence>
<sequence length="300" mass="33971">MNNTHLRFAGLPMDIGRIILEEAVSDATPMSWKWALLSKRVRTWLEPVLYRHVLLDDQASFAAFHASIMAHPAKSPNFFAMHVKTLAIPRGWAYPPSQVLEVLEACSGVHTLLLRLLPLTAECAAVFDVTALSLAPRRLSIFIPTFGGFSHSIFRNLTHLELLFGHPGVMEWDWADLKGMESLTHLCVRGPENFFCSLEESGAFLEGILPLVPISVGVIVLWVRVTSLRGAEKLGGMDPRVVVLETSGKEKYVDCEEAVVSPHVIFRNHMDLRNDWMYVACREEDYWSQAERKVQKRRHR</sequence>
<dbReference type="Proteomes" id="UP000541558">
    <property type="component" value="Unassembled WGS sequence"/>
</dbReference>
<keyword evidence="3" id="KW-1185">Reference proteome</keyword>
<protein>
    <submittedName>
        <fullName evidence="2">Uncharacterized protein</fullName>
    </submittedName>
</protein>
<dbReference type="AlphaFoldDB" id="A0A8H5B007"/>
<keyword evidence="1" id="KW-1133">Transmembrane helix</keyword>
<reference evidence="2 3" key="1">
    <citation type="journal article" date="2020" name="ISME J.">
        <title>Uncovering the hidden diversity of litter-decomposition mechanisms in mushroom-forming fungi.</title>
        <authorList>
            <person name="Floudas D."/>
            <person name="Bentzer J."/>
            <person name="Ahren D."/>
            <person name="Johansson T."/>
            <person name="Persson P."/>
            <person name="Tunlid A."/>
        </authorList>
    </citation>
    <scope>NUCLEOTIDE SEQUENCE [LARGE SCALE GENOMIC DNA]</scope>
    <source>
        <strain evidence="2 3">CBS 175.51</strain>
    </source>
</reference>
<proteinExistence type="predicted"/>
<keyword evidence="1" id="KW-0472">Membrane</keyword>
<organism evidence="2 3">
    <name type="scientific">Ephemerocybe angulata</name>
    <dbReference type="NCBI Taxonomy" id="980116"/>
    <lineage>
        <taxon>Eukaryota</taxon>
        <taxon>Fungi</taxon>
        <taxon>Dikarya</taxon>
        <taxon>Basidiomycota</taxon>
        <taxon>Agaricomycotina</taxon>
        <taxon>Agaricomycetes</taxon>
        <taxon>Agaricomycetidae</taxon>
        <taxon>Agaricales</taxon>
        <taxon>Agaricineae</taxon>
        <taxon>Psathyrellaceae</taxon>
        <taxon>Ephemerocybe</taxon>
    </lineage>
</organism>
<accession>A0A8H5B007</accession>
<evidence type="ECO:0000313" key="3">
    <source>
        <dbReference type="Proteomes" id="UP000541558"/>
    </source>
</evidence>
<dbReference type="EMBL" id="JAACJK010000222">
    <property type="protein sequence ID" value="KAF5314194.1"/>
    <property type="molecule type" value="Genomic_DNA"/>
</dbReference>
<feature type="transmembrane region" description="Helical" evidence="1">
    <location>
        <begin position="203"/>
        <end position="223"/>
    </location>
</feature>
<name>A0A8H5B007_9AGAR</name>
<dbReference type="OrthoDB" id="3061721at2759"/>
<comment type="caution">
    <text evidence="2">The sequence shown here is derived from an EMBL/GenBank/DDBJ whole genome shotgun (WGS) entry which is preliminary data.</text>
</comment>
<gene>
    <name evidence="2" type="ORF">D9611_007000</name>
</gene>
<keyword evidence="1" id="KW-0812">Transmembrane</keyword>